<dbReference type="EMBL" id="AGCU01069525">
    <property type="status" value="NOT_ANNOTATED_CDS"/>
    <property type="molecule type" value="Genomic_DNA"/>
</dbReference>
<dbReference type="EMBL" id="AGCU01069528">
    <property type="status" value="NOT_ANNOTATED_CDS"/>
    <property type="molecule type" value="Genomic_DNA"/>
</dbReference>
<dbReference type="eggNOG" id="KOG2770">
    <property type="taxonomic scope" value="Eukaryota"/>
</dbReference>
<dbReference type="HOGENOM" id="CLU_007884_10_0_1"/>
<dbReference type="GO" id="GO:0019464">
    <property type="term" value="P:glycine decarboxylation via glycine cleavage system"/>
    <property type="evidence" value="ECO:0007669"/>
    <property type="project" value="Ensembl"/>
</dbReference>
<accession>K7GF70</accession>
<dbReference type="GO" id="GO:0005654">
    <property type="term" value="C:nucleoplasm"/>
    <property type="evidence" value="ECO:0007669"/>
    <property type="project" value="Ensembl"/>
</dbReference>
<evidence type="ECO:0000259" key="4">
    <source>
        <dbReference type="Pfam" id="PF01571"/>
    </source>
</evidence>
<comment type="subunit">
    <text evidence="2">The glycine cleavage system is composed of four proteins: P, T, L and H.</text>
</comment>
<gene>
    <name evidence="6" type="primary">AMT</name>
</gene>
<dbReference type="Ensembl" id="ENSPSIT00000019017.1">
    <property type="protein sequence ID" value="ENSPSIP00000018931.1"/>
    <property type="gene ID" value="ENSPSIG00000016809.1"/>
</dbReference>
<dbReference type="InterPro" id="IPR027266">
    <property type="entry name" value="TrmE/GcvT-like"/>
</dbReference>
<dbReference type="Pfam" id="PF01571">
    <property type="entry name" value="GCV_T"/>
    <property type="match status" value="1"/>
</dbReference>
<protein>
    <recommendedName>
        <fullName evidence="3">Aminomethyltransferase, mitochondrial</fullName>
    </recommendedName>
</protein>
<dbReference type="InterPro" id="IPR013977">
    <property type="entry name" value="GcvT_C"/>
</dbReference>
<proteinExistence type="inferred from homology"/>
<feature type="domain" description="Aminomethyltransferase C-terminal" evidence="5">
    <location>
        <begin position="252"/>
        <end position="302"/>
    </location>
</feature>
<dbReference type="STRING" id="13735.ENSPSIP00000018931"/>
<dbReference type="Pfam" id="PF08669">
    <property type="entry name" value="GCV_T_C"/>
    <property type="match status" value="1"/>
</dbReference>
<reference evidence="6" key="3">
    <citation type="submission" date="2025-08" db="UniProtKB">
        <authorList>
            <consortium name="Ensembl"/>
        </authorList>
    </citation>
    <scope>IDENTIFICATION</scope>
</reference>
<dbReference type="PIRSF" id="PIRSF006487">
    <property type="entry name" value="GcvT"/>
    <property type="match status" value="1"/>
</dbReference>
<feature type="domain" description="GCVT N-terminal" evidence="4">
    <location>
        <begin position="9"/>
        <end position="144"/>
    </location>
</feature>
<organism evidence="6 7">
    <name type="scientific">Pelodiscus sinensis</name>
    <name type="common">Chinese softshell turtle</name>
    <name type="synonym">Trionyx sinensis</name>
    <dbReference type="NCBI Taxonomy" id="13735"/>
    <lineage>
        <taxon>Eukaryota</taxon>
        <taxon>Metazoa</taxon>
        <taxon>Chordata</taxon>
        <taxon>Craniata</taxon>
        <taxon>Vertebrata</taxon>
        <taxon>Euteleostomi</taxon>
        <taxon>Archelosauria</taxon>
        <taxon>Testudinata</taxon>
        <taxon>Testudines</taxon>
        <taxon>Cryptodira</taxon>
        <taxon>Trionychia</taxon>
        <taxon>Trionychidae</taxon>
        <taxon>Pelodiscus</taxon>
    </lineage>
</organism>
<dbReference type="PANTHER" id="PTHR43757">
    <property type="entry name" value="AMINOMETHYLTRANSFERASE"/>
    <property type="match status" value="1"/>
</dbReference>
<evidence type="ECO:0000313" key="7">
    <source>
        <dbReference type="Proteomes" id="UP000007267"/>
    </source>
</evidence>
<reference evidence="7" key="1">
    <citation type="submission" date="2011-10" db="EMBL/GenBank/DDBJ databases">
        <authorList>
            <consortium name="Soft-shell Turtle Genome Consortium"/>
        </authorList>
    </citation>
    <scope>NUCLEOTIDE SEQUENCE [LARGE SCALE GENOMIC DNA]</scope>
    <source>
        <strain evidence="7">Daiwa-1</strain>
    </source>
</reference>
<dbReference type="SUPFAM" id="SSF101790">
    <property type="entry name" value="Aminomethyltransferase beta-barrel domain"/>
    <property type="match status" value="1"/>
</dbReference>
<dbReference type="Gene3D" id="2.40.30.110">
    <property type="entry name" value="Aminomethyltransferase beta-barrel domains"/>
    <property type="match status" value="1"/>
</dbReference>
<reference evidence="6" key="4">
    <citation type="submission" date="2025-09" db="UniProtKB">
        <authorList>
            <consortium name="Ensembl"/>
        </authorList>
    </citation>
    <scope>IDENTIFICATION</scope>
</reference>
<dbReference type="GO" id="GO:0004047">
    <property type="term" value="F:aminomethyltransferase activity"/>
    <property type="evidence" value="ECO:0007669"/>
    <property type="project" value="Ensembl"/>
</dbReference>
<dbReference type="InterPro" id="IPR029043">
    <property type="entry name" value="GcvT/YgfZ_C"/>
</dbReference>
<evidence type="ECO:0000313" key="6">
    <source>
        <dbReference type="Ensembl" id="ENSPSIP00000018931.1"/>
    </source>
</evidence>
<evidence type="ECO:0000256" key="3">
    <source>
        <dbReference type="ARBA" id="ARBA00015825"/>
    </source>
</evidence>
<sequence>QDGLKQTPLHAFHQQQGGRMVNFAGWSMPLQYGPGHLESHLHTRRHCSLFDVSHMLQTKVFGRDRVKFMESLVVGDIAELKPDQGTLSLFTSEEGGILDDLIVTSTSEQHLYVVSNAGCRAKDWALMRGRAQELQAAGADVHLEISENALLAVQSKRTSLPRCPPPRAAALPWPRLGPTLHGACGHLPSSAPPNWPFYLLCQKNVAMGYVAGEHSRVGTARAAALPWPRLGPTLHGACGHLPSSAPPNSVPGEVTSGCPSPCLKKNVAMGYVAGEHSRVGTALMVEVRKKSCPALVTKMPFVPTRYHTLK</sequence>
<dbReference type="AlphaFoldDB" id="K7GF70"/>
<dbReference type="EMBL" id="AGCU01069527">
    <property type="status" value="NOT_ANNOTATED_CDS"/>
    <property type="molecule type" value="Genomic_DNA"/>
</dbReference>
<keyword evidence="7" id="KW-1185">Reference proteome</keyword>
<comment type="similarity">
    <text evidence="1">Belongs to the GcvT family.</text>
</comment>
<evidence type="ECO:0000256" key="1">
    <source>
        <dbReference type="ARBA" id="ARBA00008609"/>
    </source>
</evidence>
<evidence type="ECO:0000259" key="5">
    <source>
        <dbReference type="Pfam" id="PF08669"/>
    </source>
</evidence>
<reference evidence="7" key="2">
    <citation type="journal article" date="2013" name="Nat. Genet.">
        <title>The draft genomes of soft-shell turtle and green sea turtle yield insights into the development and evolution of the turtle-specific body plan.</title>
        <authorList>
            <person name="Wang Z."/>
            <person name="Pascual-Anaya J."/>
            <person name="Zadissa A."/>
            <person name="Li W."/>
            <person name="Niimura Y."/>
            <person name="Huang Z."/>
            <person name="Li C."/>
            <person name="White S."/>
            <person name="Xiong Z."/>
            <person name="Fang D."/>
            <person name="Wang B."/>
            <person name="Ming Y."/>
            <person name="Chen Y."/>
            <person name="Zheng Y."/>
            <person name="Kuraku S."/>
            <person name="Pignatelli M."/>
            <person name="Herrero J."/>
            <person name="Beal K."/>
            <person name="Nozawa M."/>
            <person name="Li Q."/>
            <person name="Wang J."/>
            <person name="Zhang H."/>
            <person name="Yu L."/>
            <person name="Shigenobu S."/>
            <person name="Wang J."/>
            <person name="Liu J."/>
            <person name="Flicek P."/>
            <person name="Searle S."/>
            <person name="Wang J."/>
            <person name="Kuratani S."/>
            <person name="Yin Y."/>
            <person name="Aken B."/>
            <person name="Zhang G."/>
            <person name="Irie N."/>
        </authorList>
    </citation>
    <scope>NUCLEOTIDE SEQUENCE [LARGE SCALE GENOMIC DNA]</scope>
    <source>
        <strain evidence="7">Daiwa-1</strain>
    </source>
</reference>
<dbReference type="EMBL" id="AGCU01069526">
    <property type="status" value="NOT_ANNOTATED_CDS"/>
    <property type="molecule type" value="Genomic_DNA"/>
</dbReference>
<evidence type="ECO:0000256" key="2">
    <source>
        <dbReference type="ARBA" id="ARBA00011690"/>
    </source>
</evidence>
<dbReference type="GeneTree" id="ENSGT00940000157524"/>
<dbReference type="Proteomes" id="UP000007267">
    <property type="component" value="Unassembled WGS sequence"/>
</dbReference>
<dbReference type="GO" id="GO:0005739">
    <property type="term" value="C:mitochondrion"/>
    <property type="evidence" value="ECO:0007669"/>
    <property type="project" value="Ensembl"/>
</dbReference>
<name>K7GF70_PELSI</name>
<dbReference type="InterPro" id="IPR028896">
    <property type="entry name" value="GcvT/YgfZ/DmdA"/>
</dbReference>
<dbReference type="PANTHER" id="PTHR43757:SF16">
    <property type="entry name" value="AMINOMETHYLTRANSFERASE, MITOCHONDRIAL"/>
    <property type="match status" value="1"/>
</dbReference>
<dbReference type="SUPFAM" id="SSF103025">
    <property type="entry name" value="Folate-binding domain"/>
    <property type="match status" value="1"/>
</dbReference>
<dbReference type="InterPro" id="IPR006222">
    <property type="entry name" value="GCVT_N"/>
</dbReference>
<dbReference type="Gene3D" id="3.30.1360.120">
    <property type="entry name" value="Probable tRNA modification gtpase trme, domain 1"/>
    <property type="match status" value="1"/>
</dbReference>